<dbReference type="EMBL" id="JAUEPP010000001">
    <property type="protein sequence ID" value="KAK3354675.1"/>
    <property type="molecule type" value="Genomic_DNA"/>
</dbReference>
<proteinExistence type="predicted"/>
<protein>
    <submittedName>
        <fullName evidence="1">Uncharacterized protein</fullName>
    </submittedName>
</protein>
<evidence type="ECO:0000313" key="1">
    <source>
        <dbReference type="EMBL" id="KAK3354675.1"/>
    </source>
</evidence>
<reference evidence="1" key="2">
    <citation type="submission" date="2023-06" db="EMBL/GenBank/DDBJ databases">
        <authorList>
            <consortium name="Lawrence Berkeley National Laboratory"/>
            <person name="Haridas S."/>
            <person name="Hensen N."/>
            <person name="Bonometti L."/>
            <person name="Westerberg I."/>
            <person name="Brannstrom I.O."/>
            <person name="Guillou S."/>
            <person name="Cros-Aarteil S."/>
            <person name="Calhoun S."/>
            <person name="Kuo A."/>
            <person name="Mondo S."/>
            <person name="Pangilinan J."/>
            <person name="Riley R."/>
            <person name="Labutti K."/>
            <person name="Andreopoulos B."/>
            <person name="Lipzen A."/>
            <person name="Chen C."/>
            <person name="Yanf M."/>
            <person name="Daum C."/>
            <person name="Ng V."/>
            <person name="Clum A."/>
            <person name="Steindorff A."/>
            <person name="Ohm R."/>
            <person name="Martin F."/>
            <person name="Silar P."/>
            <person name="Natvig D."/>
            <person name="Lalanne C."/>
            <person name="Gautier V."/>
            <person name="Ament-Velasquez S.L."/>
            <person name="Kruys A."/>
            <person name="Hutchinson M.I."/>
            <person name="Powell A.J."/>
            <person name="Barry K."/>
            <person name="Miller A.N."/>
            <person name="Grigoriev I.V."/>
            <person name="Debuchy R."/>
            <person name="Gladieux P."/>
            <person name="Thoren M.H."/>
            <person name="Johannesson H."/>
        </authorList>
    </citation>
    <scope>NUCLEOTIDE SEQUENCE</scope>
    <source>
        <strain evidence="1">CBS 560.94</strain>
    </source>
</reference>
<dbReference type="AlphaFoldDB" id="A0AAE0JNN5"/>
<gene>
    <name evidence="1" type="ORF">B0H65DRAFT_504717</name>
</gene>
<name>A0AAE0JNN5_9PEZI</name>
<reference evidence="1" key="1">
    <citation type="journal article" date="2023" name="Mol. Phylogenet. Evol.">
        <title>Genome-scale phylogeny and comparative genomics of the fungal order Sordariales.</title>
        <authorList>
            <person name="Hensen N."/>
            <person name="Bonometti L."/>
            <person name="Westerberg I."/>
            <person name="Brannstrom I.O."/>
            <person name="Guillou S."/>
            <person name="Cros-Aarteil S."/>
            <person name="Calhoun S."/>
            <person name="Haridas S."/>
            <person name="Kuo A."/>
            <person name="Mondo S."/>
            <person name="Pangilinan J."/>
            <person name="Riley R."/>
            <person name="LaButti K."/>
            <person name="Andreopoulos B."/>
            <person name="Lipzen A."/>
            <person name="Chen C."/>
            <person name="Yan M."/>
            <person name="Daum C."/>
            <person name="Ng V."/>
            <person name="Clum A."/>
            <person name="Steindorff A."/>
            <person name="Ohm R.A."/>
            <person name="Martin F."/>
            <person name="Silar P."/>
            <person name="Natvig D.O."/>
            <person name="Lalanne C."/>
            <person name="Gautier V."/>
            <person name="Ament-Velasquez S.L."/>
            <person name="Kruys A."/>
            <person name="Hutchinson M.I."/>
            <person name="Powell A.J."/>
            <person name="Barry K."/>
            <person name="Miller A.N."/>
            <person name="Grigoriev I.V."/>
            <person name="Debuchy R."/>
            <person name="Gladieux P."/>
            <person name="Hiltunen Thoren M."/>
            <person name="Johannesson H."/>
        </authorList>
    </citation>
    <scope>NUCLEOTIDE SEQUENCE</scope>
    <source>
        <strain evidence="1">CBS 560.94</strain>
    </source>
</reference>
<keyword evidence="2" id="KW-1185">Reference proteome</keyword>
<dbReference type="Proteomes" id="UP001278500">
    <property type="component" value="Unassembled WGS sequence"/>
</dbReference>
<organism evidence="1 2">
    <name type="scientific">Neurospora tetraspora</name>
    <dbReference type="NCBI Taxonomy" id="94610"/>
    <lineage>
        <taxon>Eukaryota</taxon>
        <taxon>Fungi</taxon>
        <taxon>Dikarya</taxon>
        <taxon>Ascomycota</taxon>
        <taxon>Pezizomycotina</taxon>
        <taxon>Sordariomycetes</taxon>
        <taxon>Sordariomycetidae</taxon>
        <taxon>Sordariales</taxon>
        <taxon>Sordariaceae</taxon>
        <taxon>Neurospora</taxon>
    </lineage>
</organism>
<accession>A0AAE0JNN5</accession>
<evidence type="ECO:0000313" key="2">
    <source>
        <dbReference type="Proteomes" id="UP001278500"/>
    </source>
</evidence>
<dbReference type="GeneID" id="87865092"/>
<sequence>MAAGWMSDGGKLEIATSIKPEPVNIHGPEPYPDTHETTNPLMLGYRQTSLDTRLGSLCDVVLQTVVDDEKYGFIHAASGARDATDNGSSLGDYTRGAALGHGRLWQLRQHEHHWSVISPLHRTHPRTHTDQTPNLGAEQIPSRRGAGASCLHGAVTLLPLPHSPIKPSRCI</sequence>
<comment type="caution">
    <text evidence="1">The sequence shown here is derived from an EMBL/GenBank/DDBJ whole genome shotgun (WGS) entry which is preliminary data.</text>
</comment>
<dbReference type="RefSeq" id="XP_062686053.1">
    <property type="nucleotide sequence ID" value="XM_062827938.1"/>
</dbReference>